<evidence type="ECO:0000313" key="5">
    <source>
        <dbReference type="Proteomes" id="UP000694397"/>
    </source>
</evidence>
<dbReference type="AlphaFoldDB" id="A0A8C9WEL0"/>
<sequence length="77" mass="8845">MKTDLFYITIDLILCSFVFADKGCRQPLDPGPCRQYVVRWYYDAIANACAQFWFGGCKGNQNRFDTEDSCRKACVTV</sequence>
<dbReference type="GeneTree" id="ENSGT01090000260131"/>
<keyword evidence="5" id="KW-1185">Reference proteome</keyword>
<dbReference type="GO" id="GO:0005615">
    <property type="term" value="C:extracellular space"/>
    <property type="evidence" value="ECO:0007669"/>
    <property type="project" value="TreeGrafter"/>
</dbReference>
<dbReference type="Proteomes" id="UP000694397">
    <property type="component" value="Chromosome 18"/>
</dbReference>
<protein>
    <recommendedName>
        <fullName evidence="3">BPTI/Kunitz inhibitor domain-containing protein</fullName>
    </recommendedName>
</protein>
<evidence type="ECO:0000256" key="2">
    <source>
        <dbReference type="SAM" id="SignalP"/>
    </source>
</evidence>
<dbReference type="PROSITE" id="PS50279">
    <property type="entry name" value="BPTI_KUNITZ_2"/>
    <property type="match status" value="1"/>
</dbReference>
<dbReference type="Pfam" id="PF00014">
    <property type="entry name" value="Kunitz_BPTI"/>
    <property type="match status" value="1"/>
</dbReference>
<dbReference type="InterPro" id="IPR020901">
    <property type="entry name" value="Prtase_inh_Kunz-CS"/>
</dbReference>
<dbReference type="SUPFAM" id="SSF57362">
    <property type="entry name" value="BPTI-like"/>
    <property type="match status" value="1"/>
</dbReference>
<feature type="chain" id="PRO_5045153042" description="BPTI/Kunitz inhibitor domain-containing protein" evidence="2">
    <location>
        <begin position="21"/>
        <end position="77"/>
    </location>
</feature>
<proteinExistence type="predicted"/>
<dbReference type="SMART" id="SM00131">
    <property type="entry name" value="KU"/>
    <property type="match status" value="1"/>
</dbReference>
<evidence type="ECO:0000259" key="3">
    <source>
        <dbReference type="PROSITE" id="PS50279"/>
    </source>
</evidence>
<name>A0A8C9WEL0_SCLFO</name>
<dbReference type="InterPro" id="IPR050098">
    <property type="entry name" value="TFPI/VKTCI-like"/>
</dbReference>
<reference evidence="4" key="3">
    <citation type="submission" date="2025-09" db="UniProtKB">
        <authorList>
            <consortium name="Ensembl"/>
        </authorList>
    </citation>
    <scope>IDENTIFICATION</scope>
</reference>
<dbReference type="PRINTS" id="PR00759">
    <property type="entry name" value="BASICPTASE"/>
</dbReference>
<dbReference type="PANTHER" id="PTHR10083:SF375">
    <property type="entry name" value="BPTI_KUNITZ INHIBITOR DOMAIN-CONTAINING PROTEIN"/>
    <property type="match status" value="1"/>
</dbReference>
<evidence type="ECO:0000256" key="1">
    <source>
        <dbReference type="ARBA" id="ARBA00023157"/>
    </source>
</evidence>
<feature type="signal peptide" evidence="2">
    <location>
        <begin position="1"/>
        <end position="20"/>
    </location>
</feature>
<dbReference type="Gene3D" id="4.10.410.10">
    <property type="entry name" value="Pancreatic trypsin inhibitor Kunitz domain"/>
    <property type="match status" value="1"/>
</dbReference>
<reference evidence="4 5" key="1">
    <citation type="submission" date="2019-04" db="EMBL/GenBank/DDBJ databases">
        <authorList>
            <consortium name="Wellcome Sanger Institute Data Sharing"/>
        </authorList>
    </citation>
    <scope>NUCLEOTIDE SEQUENCE [LARGE SCALE GENOMIC DNA]</scope>
</reference>
<dbReference type="InterPro" id="IPR036880">
    <property type="entry name" value="Kunitz_BPTI_sf"/>
</dbReference>
<reference evidence="4" key="2">
    <citation type="submission" date="2025-08" db="UniProtKB">
        <authorList>
            <consortium name="Ensembl"/>
        </authorList>
    </citation>
    <scope>IDENTIFICATION</scope>
</reference>
<dbReference type="PROSITE" id="PS00280">
    <property type="entry name" value="BPTI_KUNITZ_1"/>
    <property type="match status" value="1"/>
</dbReference>
<feature type="domain" description="BPTI/Kunitz inhibitor" evidence="3">
    <location>
        <begin position="24"/>
        <end position="74"/>
    </location>
</feature>
<dbReference type="OrthoDB" id="196393at2759"/>
<evidence type="ECO:0000313" key="4">
    <source>
        <dbReference type="Ensembl" id="ENSSFOP00015072829.1"/>
    </source>
</evidence>
<dbReference type="Ensembl" id="ENSSFOT00015058768.1">
    <property type="protein sequence ID" value="ENSSFOP00015072829.1"/>
    <property type="gene ID" value="ENSSFOG00015031349.1"/>
</dbReference>
<dbReference type="PANTHER" id="PTHR10083">
    <property type="entry name" value="KUNITZ-TYPE PROTEASE INHIBITOR-RELATED"/>
    <property type="match status" value="1"/>
</dbReference>
<dbReference type="InterPro" id="IPR002223">
    <property type="entry name" value="Kunitz_BPTI"/>
</dbReference>
<accession>A0A8C9WEL0</accession>
<keyword evidence="1" id="KW-1015">Disulfide bond</keyword>
<keyword evidence="2" id="KW-0732">Signal</keyword>
<dbReference type="GO" id="GO:0004867">
    <property type="term" value="F:serine-type endopeptidase inhibitor activity"/>
    <property type="evidence" value="ECO:0007669"/>
    <property type="project" value="InterPro"/>
</dbReference>
<organism evidence="4 5">
    <name type="scientific">Scleropages formosus</name>
    <name type="common">Asian bonytongue</name>
    <name type="synonym">Osteoglossum formosum</name>
    <dbReference type="NCBI Taxonomy" id="113540"/>
    <lineage>
        <taxon>Eukaryota</taxon>
        <taxon>Metazoa</taxon>
        <taxon>Chordata</taxon>
        <taxon>Craniata</taxon>
        <taxon>Vertebrata</taxon>
        <taxon>Euteleostomi</taxon>
        <taxon>Actinopterygii</taxon>
        <taxon>Neopterygii</taxon>
        <taxon>Teleostei</taxon>
        <taxon>Osteoglossocephala</taxon>
        <taxon>Osteoglossomorpha</taxon>
        <taxon>Osteoglossiformes</taxon>
        <taxon>Osteoglossidae</taxon>
        <taxon>Scleropages</taxon>
    </lineage>
</organism>